<dbReference type="Gene3D" id="3.40.50.300">
    <property type="entry name" value="P-loop containing nucleotide triphosphate hydrolases"/>
    <property type="match status" value="1"/>
</dbReference>
<gene>
    <name evidence="1" type="ORF">EYH02_01740</name>
</gene>
<evidence type="ECO:0008006" key="3">
    <source>
        <dbReference type="Google" id="ProtNLM"/>
    </source>
</evidence>
<name>A0A832YYU5_9CREN</name>
<protein>
    <recommendedName>
        <fullName evidence="3">ATPase</fullName>
    </recommendedName>
</protein>
<evidence type="ECO:0000313" key="2">
    <source>
        <dbReference type="Proteomes" id="UP000605805"/>
    </source>
</evidence>
<organism evidence="1 2">
    <name type="scientific">Ignisphaera aggregans</name>
    <dbReference type="NCBI Taxonomy" id="334771"/>
    <lineage>
        <taxon>Archaea</taxon>
        <taxon>Thermoproteota</taxon>
        <taxon>Thermoprotei</taxon>
        <taxon>Desulfurococcales</taxon>
        <taxon>Desulfurococcaceae</taxon>
        <taxon>Ignisphaera</taxon>
    </lineage>
</organism>
<comment type="caution">
    <text evidence="1">The sequence shown here is derived from an EMBL/GenBank/DDBJ whole genome shotgun (WGS) entry which is preliminary data.</text>
</comment>
<evidence type="ECO:0000313" key="1">
    <source>
        <dbReference type="EMBL" id="HIP56781.1"/>
    </source>
</evidence>
<dbReference type="AlphaFoldDB" id="A0A832YYU5"/>
<proteinExistence type="predicted"/>
<accession>A0A832YYU5</accession>
<dbReference type="InterPro" id="IPR027417">
    <property type="entry name" value="P-loop_NTPase"/>
</dbReference>
<reference evidence="1" key="1">
    <citation type="journal article" date="2020" name="ISME J.">
        <title>Gammaproteobacteria mediating utilization of methyl-, sulfur- and petroleum organic compounds in deep ocean hydrothermal plumes.</title>
        <authorList>
            <person name="Zhou Z."/>
            <person name="Liu Y."/>
            <person name="Pan J."/>
            <person name="Cron B.R."/>
            <person name="Toner B.M."/>
            <person name="Anantharaman K."/>
            <person name="Breier J.A."/>
            <person name="Dick G.J."/>
            <person name="Li M."/>
        </authorList>
    </citation>
    <scope>NUCLEOTIDE SEQUENCE</scope>
    <source>
        <strain evidence="1">SZUA-1435</strain>
    </source>
</reference>
<dbReference type="Proteomes" id="UP000605805">
    <property type="component" value="Unassembled WGS sequence"/>
</dbReference>
<dbReference type="EMBL" id="DQTV01000037">
    <property type="protein sequence ID" value="HIP56781.1"/>
    <property type="molecule type" value="Genomic_DNA"/>
</dbReference>
<sequence length="296" mass="33787">MGMKMRNNVVLVSGLLVHDSGKTWLTYSLLRAASKLGLKVSVYKPVAGHNAWYHYRTVVRSLELRALVGNDVLTYHSILPHEPIEKMNPVDLLLAPPSILPYLPKEIEEYLSDLESQFRQVVVARISNCFTGEHRHMYVPENLERLPSLLRTAVKKLIIELNADPIDVHSLVTHIQSRDIEKLLESCLEDLEMNSDLVIVESFNDAIIPFFSLLKHLKLLIIVSPGHVLVYDSIDRIIDIVRVETSLHGVDGYRAFHIIKHLQPREVIDLEPMESIEMEQRSAGKILDMILREIKA</sequence>